<gene>
    <name evidence="6" type="ORF">OFUS_LOCUS23094</name>
</gene>
<dbReference type="PRINTS" id="PR00237">
    <property type="entry name" value="GPCRRHODOPSN"/>
</dbReference>
<evidence type="ECO:0000313" key="6">
    <source>
        <dbReference type="EMBL" id="CAH1799031.1"/>
    </source>
</evidence>
<keyword evidence="2" id="KW-1003">Cell membrane</keyword>
<accession>A0A8J1TCG8</accession>
<dbReference type="PROSITE" id="PS50262">
    <property type="entry name" value="G_PROTEIN_RECEP_F1_2"/>
    <property type="match status" value="1"/>
</dbReference>
<keyword evidence="3" id="KW-0812">Transmembrane</keyword>
<dbReference type="PANTHER" id="PTHR22750">
    <property type="entry name" value="G-PROTEIN COUPLED RECEPTOR"/>
    <property type="match status" value="1"/>
</dbReference>
<dbReference type="Gene3D" id="1.20.1070.10">
    <property type="entry name" value="Rhodopsin 7-helix transmembrane proteins"/>
    <property type="match status" value="1"/>
</dbReference>
<keyword evidence="4" id="KW-1133">Transmembrane helix</keyword>
<protein>
    <submittedName>
        <fullName evidence="6">Uncharacterized protein</fullName>
    </submittedName>
</protein>
<dbReference type="InterPro" id="IPR017452">
    <property type="entry name" value="GPCR_Rhodpsn_7TM"/>
</dbReference>
<evidence type="ECO:0000256" key="2">
    <source>
        <dbReference type="ARBA" id="ARBA00022475"/>
    </source>
</evidence>
<comment type="subcellular location">
    <subcellularLocation>
        <location evidence="1">Cell membrane</location>
        <topology evidence="1">Multi-pass membrane protein</topology>
    </subcellularLocation>
</comment>
<evidence type="ECO:0000256" key="1">
    <source>
        <dbReference type="ARBA" id="ARBA00004651"/>
    </source>
</evidence>
<proteinExistence type="predicted"/>
<dbReference type="CDD" id="cd00637">
    <property type="entry name" value="7tm_classA_rhodopsin-like"/>
    <property type="match status" value="1"/>
</dbReference>
<evidence type="ECO:0000256" key="4">
    <source>
        <dbReference type="ARBA" id="ARBA00022989"/>
    </source>
</evidence>
<comment type="caution">
    <text evidence="6">The sequence shown here is derived from an EMBL/GenBank/DDBJ whole genome shotgun (WGS) entry which is preliminary data.</text>
</comment>
<dbReference type="Pfam" id="PF00001">
    <property type="entry name" value="7tm_1"/>
    <property type="match status" value="1"/>
</dbReference>
<dbReference type="GO" id="GO:0005886">
    <property type="term" value="C:plasma membrane"/>
    <property type="evidence" value="ECO:0007669"/>
    <property type="project" value="UniProtKB-SubCell"/>
</dbReference>
<reference evidence="6" key="1">
    <citation type="submission" date="2022-03" db="EMBL/GenBank/DDBJ databases">
        <authorList>
            <person name="Martin C."/>
        </authorList>
    </citation>
    <scope>NUCLEOTIDE SEQUENCE</scope>
</reference>
<name>A0A8J1TCG8_OWEFU</name>
<dbReference type="GO" id="GO:0004930">
    <property type="term" value="F:G protein-coupled receptor activity"/>
    <property type="evidence" value="ECO:0007669"/>
    <property type="project" value="InterPro"/>
</dbReference>
<dbReference type="InterPro" id="IPR000276">
    <property type="entry name" value="GPCR_Rhodpsn"/>
</dbReference>
<sequence>MDTPTLAQNVTTTTTLLEDAVMDNITYGNQTSITNTFNVPIERLVPITSVLFVISTILNFVSIAAIISAPEKHTGKHILFLNLAIADTLGAFSCYLDTIYYMNFYWNHNSNVTINFVLAIVQRQLFVLFYLASALTLLVFVSLRHIAICRPTKFNIVGTSYRIRIYVVCIWITSVILSLPPYCHILEMYHPVSVHTRVLCDSWNFIWPGVLLFTFVIIMGLYISISLRLRQRSQRLRNEHQLEENCVALVTTVILMTTLILSLLPYILIRLLNYSNVHFKFVNLNFAIYIPYLNFITDPLIYGRRTKSIREGYSLIAKRLRCYVRETYQHVNGKHVSVTEETVL</sequence>
<dbReference type="Proteomes" id="UP000749559">
    <property type="component" value="Unassembled WGS sequence"/>
</dbReference>
<keyword evidence="5" id="KW-0472">Membrane</keyword>
<dbReference type="EMBL" id="CAIIXF020000011">
    <property type="protein sequence ID" value="CAH1799031.1"/>
    <property type="molecule type" value="Genomic_DNA"/>
</dbReference>
<evidence type="ECO:0000313" key="7">
    <source>
        <dbReference type="Proteomes" id="UP000749559"/>
    </source>
</evidence>
<dbReference type="SUPFAM" id="SSF81321">
    <property type="entry name" value="Family A G protein-coupled receptor-like"/>
    <property type="match status" value="1"/>
</dbReference>
<keyword evidence="7" id="KW-1185">Reference proteome</keyword>
<evidence type="ECO:0000256" key="5">
    <source>
        <dbReference type="ARBA" id="ARBA00023136"/>
    </source>
</evidence>
<organism evidence="6 7">
    <name type="scientific">Owenia fusiformis</name>
    <name type="common">Polychaete worm</name>
    <dbReference type="NCBI Taxonomy" id="6347"/>
    <lineage>
        <taxon>Eukaryota</taxon>
        <taxon>Metazoa</taxon>
        <taxon>Spiralia</taxon>
        <taxon>Lophotrochozoa</taxon>
        <taxon>Annelida</taxon>
        <taxon>Polychaeta</taxon>
        <taxon>Sedentaria</taxon>
        <taxon>Canalipalpata</taxon>
        <taxon>Sabellida</taxon>
        <taxon>Oweniida</taxon>
        <taxon>Oweniidae</taxon>
        <taxon>Owenia</taxon>
    </lineage>
</organism>
<evidence type="ECO:0000256" key="3">
    <source>
        <dbReference type="ARBA" id="ARBA00022692"/>
    </source>
</evidence>
<dbReference type="OrthoDB" id="10254436at2759"/>
<dbReference type="AlphaFoldDB" id="A0A8J1TCG8"/>